<dbReference type="InterPro" id="IPR005625">
    <property type="entry name" value="PepSY-ass_TM"/>
</dbReference>
<keyword evidence="1" id="KW-1133">Transmembrane helix</keyword>
<comment type="caution">
    <text evidence="2">The sequence shown here is derived from an EMBL/GenBank/DDBJ whole genome shotgun (WGS) entry which is preliminary data.</text>
</comment>
<accession>G6EG04</accession>
<keyword evidence="1" id="KW-0812">Transmembrane</keyword>
<name>G6EG04_9SPHN</name>
<gene>
    <name evidence="2" type="ORF">NSU_3275</name>
</gene>
<feature type="transmembrane region" description="Helical" evidence="1">
    <location>
        <begin position="12"/>
        <end position="33"/>
    </location>
</feature>
<evidence type="ECO:0008006" key="4">
    <source>
        <dbReference type="Google" id="ProtNLM"/>
    </source>
</evidence>
<evidence type="ECO:0000313" key="3">
    <source>
        <dbReference type="Proteomes" id="UP000004030"/>
    </source>
</evidence>
<proteinExistence type="predicted"/>
<organism evidence="2 3">
    <name type="scientific">Novosphingobium pentaromativorans US6-1</name>
    <dbReference type="NCBI Taxonomy" id="1088721"/>
    <lineage>
        <taxon>Bacteria</taxon>
        <taxon>Pseudomonadati</taxon>
        <taxon>Pseudomonadota</taxon>
        <taxon>Alphaproteobacteria</taxon>
        <taxon>Sphingomonadales</taxon>
        <taxon>Sphingomonadaceae</taxon>
        <taxon>Novosphingobium</taxon>
    </lineage>
</organism>
<evidence type="ECO:0000313" key="2">
    <source>
        <dbReference type="EMBL" id="EHJ59693.1"/>
    </source>
</evidence>
<keyword evidence="3" id="KW-1185">Reference proteome</keyword>
<evidence type="ECO:0000256" key="1">
    <source>
        <dbReference type="SAM" id="Phobius"/>
    </source>
</evidence>
<dbReference type="RefSeq" id="WP_007014183.1">
    <property type="nucleotide sequence ID" value="NZ_AGFM01000054.1"/>
</dbReference>
<dbReference type="eggNOG" id="COG3182">
    <property type="taxonomic scope" value="Bacteria"/>
</dbReference>
<dbReference type="OrthoDB" id="7432168at2"/>
<dbReference type="EMBL" id="AGFM01000054">
    <property type="protein sequence ID" value="EHJ59693.1"/>
    <property type="molecule type" value="Genomic_DNA"/>
</dbReference>
<dbReference type="KEGG" id="npn:JI59_22595"/>
<protein>
    <recommendedName>
        <fullName evidence="4">PepSY-associated TM helix domain-containing protein</fullName>
    </recommendedName>
</protein>
<reference evidence="2 3" key="1">
    <citation type="journal article" date="2012" name="J. Bacteriol.">
        <title>Genome sequence of benzo(a)pyrene-degrading bacterium Novosphingobium pentaromativorans US6-1.</title>
        <authorList>
            <person name="Luo Y.R."/>
            <person name="Kang S.G."/>
            <person name="Kim S.J."/>
            <person name="Kim M.R."/>
            <person name="Li N."/>
            <person name="Lee J.H."/>
            <person name="Kwon K.K."/>
        </authorList>
    </citation>
    <scope>NUCLEOTIDE SEQUENCE [LARGE SCALE GENOMIC DNA]</scope>
    <source>
        <strain evidence="2 3">US6-1</strain>
    </source>
</reference>
<keyword evidence="1" id="KW-0472">Membrane</keyword>
<feature type="transmembrane region" description="Helical" evidence="1">
    <location>
        <begin position="190"/>
        <end position="211"/>
    </location>
</feature>
<dbReference type="Pfam" id="PF03929">
    <property type="entry name" value="PepSY_TM"/>
    <property type="match status" value="1"/>
</dbReference>
<dbReference type="Proteomes" id="UP000004030">
    <property type="component" value="Unassembled WGS sequence"/>
</dbReference>
<feature type="transmembrane region" description="Helical" evidence="1">
    <location>
        <begin position="319"/>
        <end position="340"/>
    </location>
</feature>
<sequence length="351" mass="37671">MKPGTFLRIHRWIALAFAPLLLIQALTGTMILFREPLAQTLDPGAMTRQSSHDMQPAPLSQLLEAAGARFPTMRVTRLFMPSGPDAAAFAQLTGAQGEVRYASIDPGNARVLASGPIWRFPIEAALQIHYRLLGDWLGIAIVTLNGLALFLIGVSGVKHWWPGRGRIVASLKVRRNLPSRIKLRLYHRSAGAIASILILFSAATGVLLAAADLPLGPAPASAAPARAVTLSSSQVENAISLLHTRLPEARMRDIRFGPDGTLAINLLAPEAGPRAVDVVRVDATAPSLGKVLKSRDNPALWLTVLPLHAGDSFGLPGRLLLMAEALALIFLCISGPLQWWRARSSRPGAKK</sequence>
<dbReference type="PANTHER" id="PTHR34219">
    <property type="entry name" value="IRON-REGULATED INNER MEMBRANE PROTEIN-RELATED"/>
    <property type="match status" value="1"/>
</dbReference>
<feature type="transmembrane region" description="Helical" evidence="1">
    <location>
        <begin position="136"/>
        <end position="157"/>
    </location>
</feature>
<dbReference type="PATRIC" id="fig|1088721.3.peg.3232"/>
<dbReference type="AlphaFoldDB" id="G6EG04"/>